<dbReference type="EMBL" id="CP122537">
    <property type="protein sequence ID" value="WGH78676.1"/>
    <property type="molecule type" value="Genomic_DNA"/>
</dbReference>
<keyword evidence="1" id="KW-0732">Signal</keyword>
<gene>
    <name evidence="2" type="ORF">P8627_16955</name>
</gene>
<dbReference type="RefSeq" id="WP_279965427.1">
    <property type="nucleotide sequence ID" value="NZ_CP122537.1"/>
</dbReference>
<evidence type="ECO:0000256" key="1">
    <source>
        <dbReference type="SAM" id="SignalP"/>
    </source>
</evidence>
<feature type="chain" id="PRO_5045623183" description="Lipoprotein" evidence="1">
    <location>
        <begin position="21"/>
        <end position="140"/>
    </location>
</feature>
<reference evidence="2 3" key="1">
    <citation type="submission" date="2023-04" db="EMBL/GenBank/DDBJ databases">
        <title>Jannaschia ovalis sp. nov., a marine bacterium isolated from sea tidal flat.</title>
        <authorList>
            <person name="Kwon D.Y."/>
            <person name="Kim J.-J."/>
        </authorList>
    </citation>
    <scope>NUCLEOTIDE SEQUENCE [LARGE SCALE GENOMIC DNA]</scope>
    <source>
        <strain evidence="2 3">GRR-S6-38</strain>
    </source>
</reference>
<accession>A0ABY8LC18</accession>
<protein>
    <recommendedName>
        <fullName evidence="4">Lipoprotein</fullName>
    </recommendedName>
</protein>
<evidence type="ECO:0000313" key="3">
    <source>
        <dbReference type="Proteomes" id="UP001243420"/>
    </source>
</evidence>
<dbReference type="Proteomes" id="UP001243420">
    <property type="component" value="Chromosome"/>
</dbReference>
<name>A0ABY8LC18_9RHOB</name>
<keyword evidence="3" id="KW-1185">Reference proteome</keyword>
<sequence>MTRFLALVPLLAACAMPAARDVWLQPGLPVAAAEQALLECRAEARARFPERPGIETTPRVTLGVGVGDGDLRGGLGTGVEIFNVDRNAAPRAASVDACMVAKGYSAARLPGCSGTVTPLATQPFDTRGVCVTQDGRLAGR</sequence>
<organism evidence="2 3">
    <name type="scientific">Jannaschia ovalis</name>
    <dbReference type="NCBI Taxonomy" id="3038773"/>
    <lineage>
        <taxon>Bacteria</taxon>
        <taxon>Pseudomonadati</taxon>
        <taxon>Pseudomonadota</taxon>
        <taxon>Alphaproteobacteria</taxon>
        <taxon>Rhodobacterales</taxon>
        <taxon>Roseobacteraceae</taxon>
        <taxon>Jannaschia</taxon>
    </lineage>
</organism>
<feature type="signal peptide" evidence="1">
    <location>
        <begin position="1"/>
        <end position="20"/>
    </location>
</feature>
<proteinExistence type="predicted"/>
<evidence type="ECO:0008006" key="4">
    <source>
        <dbReference type="Google" id="ProtNLM"/>
    </source>
</evidence>
<evidence type="ECO:0000313" key="2">
    <source>
        <dbReference type="EMBL" id="WGH78676.1"/>
    </source>
</evidence>